<sequence>MEMHLVEAWRELTDLNPKLKRFVEGELIFSSKDRFMGKQLRSLQDKLDEAVWKIDYLSKKVTDEGYLIKRIDGRYALSTSHDEYWTCGRTIEVFIIDEEDDYYSDWVLSRVEYNEDYYIVACPDMPVEGLRVRVRR</sequence>
<comment type="caution">
    <text evidence="2">The sequence shown here is derived from an EMBL/GenBank/DDBJ whole genome shotgun (WGS) entry which is preliminary data.</text>
</comment>
<evidence type="ECO:0000313" key="2">
    <source>
        <dbReference type="EMBL" id="OLN33842.1"/>
    </source>
</evidence>
<dbReference type="AlphaFoldDB" id="A0A1Q8R2L0"/>
<dbReference type="EMBL" id="MLBF01000001">
    <property type="protein sequence ID" value="OLN33842.1"/>
    <property type="molecule type" value="Genomic_DNA"/>
</dbReference>
<accession>A0A1Q8R2L0</accession>
<keyword evidence="3" id="KW-1185">Reference proteome</keyword>
<feature type="domain" description="DUF5348" evidence="1">
    <location>
        <begin position="69"/>
        <end position="134"/>
    </location>
</feature>
<reference evidence="2 3" key="1">
    <citation type="submission" date="2016-09" db="EMBL/GenBank/DDBJ databases">
        <title>Complete genome of Desulfosporosinus sp. OL.</title>
        <authorList>
            <person name="Mardanov A."/>
            <person name="Beletsky A."/>
            <person name="Panova A."/>
            <person name="Karnachuk O."/>
            <person name="Ravin N."/>
        </authorList>
    </citation>
    <scope>NUCLEOTIDE SEQUENCE [LARGE SCALE GENOMIC DNA]</scope>
    <source>
        <strain evidence="2 3">OL</strain>
    </source>
</reference>
<protein>
    <recommendedName>
        <fullName evidence="1">DUF5348 domain-containing protein</fullName>
    </recommendedName>
</protein>
<dbReference type="Proteomes" id="UP000186102">
    <property type="component" value="Unassembled WGS sequence"/>
</dbReference>
<dbReference type="Gene3D" id="2.40.10.390">
    <property type="match status" value="1"/>
</dbReference>
<organism evidence="2 3">
    <name type="scientific">Desulfosporosinus metallidurans</name>
    <dbReference type="NCBI Taxonomy" id="1888891"/>
    <lineage>
        <taxon>Bacteria</taxon>
        <taxon>Bacillati</taxon>
        <taxon>Bacillota</taxon>
        <taxon>Clostridia</taxon>
        <taxon>Eubacteriales</taxon>
        <taxon>Desulfitobacteriaceae</taxon>
        <taxon>Desulfosporosinus</taxon>
    </lineage>
</organism>
<proteinExistence type="predicted"/>
<evidence type="ECO:0000259" key="1">
    <source>
        <dbReference type="Pfam" id="PF17295"/>
    </source>
</evidence>
<name>A0A1Q8R2L0_9FIRM</name>
<dbReference type="InterPro" id="IPR035255">
    <property type="entry name" value="DUF5348"/>
</dbReference>
<gene>
    <name evidence="2" type="ORF">DSOL_0020</name>
</gene>
<evidence type="ECO:0000313" key="3">
    <source>
        <dbReference type="Proteomes" id="UP000186102"/>
    </source>
</evidence>
<dbReference type="Pfam" id="PF17295">
    <property type="entry name" value="DUF5348"/>
    <property type="match status" value="1"/>
</dbReference>